<dbReference type="PANTHER" id="PTHR19964:SF92">
    <property type="entry name" value="PATJ HOMOLOG"/>
    <property type="match status" value="1"/>
</dbReference>
<dbReference type="CDD" id="cd06676">
    <property type="entry name" value="PDZ13_MUPP1-like"/>
    <property type="match status" value="1"/>
</dbReference>
<feature type="domain" description="L27" evidence="7">
    <location>
        <begin position="4"/>
        <end position="64"/>
    </location>
</feature>
<feature type="compositionally biased region" description="Low complexity" evidence="5">
    <location>
        <begin position="1785"/>
        <end position="1799"/>
    </location>
</feature>
<evidence type="ECO:0000313" key="9">
    <source>
        <dbReference type="Proteomes" id="UP000192578"/>
    </source>
</evidence>
<comment type="caution">
    <text evidence="8">The sequence shown here is derived from an EMBL/GenBank/DDBJ whole genome shotgun (WGS) entry which is preliminary data.</text>
</comment>
<feature type="compositionally biased region" description="Basic and acidic residues" evidence="5">
    <location>
        <begin position="1189"/>
        <end position="1199"/>
    </location>
</feature>
<feature type="region of interest" description="Disordered" evidence="5">
    <location>
        <begin position="1998"/>
        <end position="2048"/>
    </location>
</feature>
<keyword evidence="9" id="KW-1185">Reference proteome</keyword>
<dbReference type="Proteomes" id="UP000192578">
    <property type="component" value="Unassembled WGS sequence"/>
</dbReference>
<reference evidence="9" key="1">
    <citation type="submission" date="2017-01" db="EMBL/GenBank/DDBJ databases">
        <title>Comparative genomics of anhydrobiosis in the tardigrade Hypsibius dujardini.</title>
        <authorList>
            <person name="Yoshida Y."/>
            <person name="Koutsovoulos G."/>
            <person name="Laetsch D."/>
            <person name="Stevens L."/>
            <person name="Kumar S."/>
            <person name="Horikawa D."/>
            <person name="Ishino K."/>
            <person name="Komine S."/>
            <person name="Tomita M."/>
            <person name="Blaxter M."/>
            <person name="Arakawa K."/>
        </authorList>
    </citation>
    <scope>NUCLEOTIDE SEQUENCE [LARGE SCALE GENOMIC DNA]</scope>
    <source>
        <strain evidence="9">Z151</strain>
    </source>
</reference>
<feature type="compositionally biased region" description="Low complexity" evidence="5">
    <location>
        <begin position="1484"/>
        <end position="1500"/>
    </location>
</feature>
<dbReference type="OrthoDB" id="6022711at2759"/>
<evidence type="ECO:0000256" key="4">
    <source>
        <dbReference type="ARBA" id="ARBA00023136"/>
    </source>
</evidence>
<dbReference type="CDD" id="cd06791">
    <property type="entry name" value="PDZ3_MUPP1-like"/>
    <property type="match status" value="1"/>
</dbReference>
<feature type="domain" description="PDZ" evidence="6">
    <location>
        <begin position="879"/>
        <end position="957"/>
    </location>
</feature>
<evidence type="ECO:0000259" key="6">
    <source>
        <dbReference type="PROSITE" id="PS50106"/>
    </source>
</evidence>
<dbReference type="SUPFAM" id="SSF101288">
    <property type="entry name" value="L27 domain"/>
    <property type="match status" value="1"/>
</dbReference>
<dbReference type="Gene3D" id="1.10.287.650">
    <property type="entry name" value="L27 domain"/>
    <property type="match status" value="1"/>
</dbReference>
<feature type="domain" description="PDZ" evidence="6">
    <location>
        <begin position="144"/>
        <end position="233"/>
    </location>
</feature>
<evidence type="ECO:0000256" key="5">
    <source>
        <dbReference type="SAM" id="MobiDB-lite"/>
    </source>
</evidence>
<evidence type="ECO:0000256" key="3">
    <source>
        <dbReference type="ARBA" id="ARBA00022737"/>
    </source>
</evidence>
<feature type="compositionally biased region" description="Polar residues" evidence="5">
    <location>
        <begin position="479"/>
        <end position="488"/>
    </location>
</feature>
<feature type="domain" description="PDZ" evidence="6">
    <location>
        <begin position="1331"/>
        <end position="1424"/>
    </location>
</feature>
<feature type="domain" description="PDZ" evidence="6">
    <location>
        <begin position="1524"/>
        <end position="1592"/>
    </location>
</feature>
<feature type="compositionally biased region" description="Gly residues" evidence="5">
    <location>
        <begin position="1774"/>
        <end position="1784"/>
    </location>
</feature>
<dbReference type="Pfam" id="PF00595">
    <property type="entry name" value="PDZ"/>
    <property type="match status" value="13"/>
</dbReference>
<evidence type="ECO:0000256" key="2">
    <source>
        <dbReference type="ARBA" id="ARBA00022553"/>
    </source>
</evidence>
<keyword evidence="2" id="KW-0597">Phosphoprotein</keyword>
<dbReference type="CDD" id="cd06669">
    <property type="entry name" value="PDZ5_MUPP1-like"/>
    <property type="match status" value="1"/>
</dbReference>
<feature type="region of interest" description="Disordered" evidence="5">
    <location>
        <begin position="1034"/>
        <end position="1062"/>
    </location>
</feature>
<evidence type="ECO:0000259" key="7">
    <source>
        <dbReference type="PROSITE" id="PS51022"/>
    </source>
</evidence>
<feature type="region of interest" description="Disordered" evidence="5">
    <location>
        <begin position="631"/>
        <end position="666"/>
    </location>
</feature>
<proteinExistence type="predicted"/>
<gene>
    <name evidence="8" type="ORF">BV898_00030</name>
</gene>
<feature type="region of interest" description="Disordered" evidence="5">
    <location>
        <begin position="1234"/>
        <end position="1289"/>
    </location>
</feature>
<feature type="domain" description="PDZ" evidence="6">
    <location>
        <begin position="311"/>
        <end position="391"/>
    </location>
</feature>
<dbReference type="InterPro" id="IPR036892">
    <property type="entry name" value="L27_dom_sf"/>
</dbReference>
<protein>
    <submittedName>
        <fullName evidence="8">Multiple PDZ domain protein</fullName>
    </submittedName>
</protein>
<feature type="domain" description="PDZ" evidence="6">
    <location>
        <begin position="2057"/>
        <end position="2135"/>
    </location>
</feature>
<feature type="region of interest" description="Disordered" evidence="5">
    <location>
        <begin position="792"/>
        <end position="821"/>
    </location>
</feature>
<dbReference type="CDD" id="cd06671">
    <property type="entry name" value="PDZ7_MUPP1-PD6_PATJ-like"/>
    <property type="match status" value="1"/>
</dbReference>
<dbReference type="InterPro" id="IPR036034">
    <property type="entry name" value="PDZ_sf"/>
</dbReference>
<dbReference type="InterPro" id="IPR004172">
    <property type="entry name" value="L27_dom"/>
</dbReference>
<keyword evidence="4" id="KW-0472">Membrane</keyword>
<feature type="domain" description="PDZ" evidence="6">
    <location>
        <begin position="2165"/>
        <end position="2248"/>
    </location>
</feature>
<feature type="region of interest" description="Disordered" evidence="5">
    <location>
        <begin position="465"/>
        <end position="498"/>
    </location>
</feature>
<dbReference type="PANTHER" id="PTHR19964">
    <property type="entry name" value="MULTIPLE PDZ DOMAIN PROTEIN"/>
    <property type="match status" value="1"/>
</dbReference>
<dbReference type="SUPFAM" id="SSF50156">
    <property type="entry name" value="PDZ domain-like"/>
    <property type="match status" value="13"/>
</dbReference>
<dbReference type="InterPro" id="IPR001478">
    <property type="entry name" value="PDZ"/>
</dbReference>
<feature type="compositionally biased region" description="Polar residues" evidence="5">
    <location>
        <begin position="1200"/>
        <end position="1211"/>
    </location>
</feature>
<dbReference type="PROSITE" id="PS50106">
    <property type="entry name" value="PDZ"/>
    <property type="match status" value="13"/>
</dbReference>
<dbReference type="CDD" id="cd06667">
    <property type="entry name" value="PDZ2_MUPP1-like"/>
    <property type="match status" value="1"/>
</dbReference>
<dbReference type="GO" id="GO:0030054">
    <property type="term" value="C:cell junction"/>
    <property type="evidence" value="ECO:0007669"/>
    <property type="project" value="UniProtKB-ARBA"/>
</dbReference>
<feature type="region of interest" description="Disordered" evidence="5">
    <location>
        <begin position="1772"/>
        <end position="1809"/>
    </location>
</feature>
<feature type="compositionally biased region" description="Polar residues" evidence="5">
    <location>
        <begin position="1037"/>
        <end position="1057"/>
    </location>
</feature>
<comment type="subcellular location">
    <subcellularLocation>
        <location evidence="1">Membrane</location>
    </subcellularLocation>
</comment>
<dbReference type="GO" id="GO:0016020">
    <property type="term" value="C:membrane"/>
    <property type="evidence" value="ECO:0007669"/>
    <property type="project" value="UniProtKB-SubCell"/>
</dbReference>
<feature type="region of interest" description="Disordered" evidence="5">
    <location>
        <begin position="81"/>
        <end position="115"/>
    </location>
</feature>
<dbReference type="InterPro" id="IPR051342">
    <property type="entry name" value="PDZ_scaffold"/>
</dbReference>
<feature type="domain" description="PDZ" evidence="6">
    <location>
        <begin position="531"/>
        <end position="616"/>
    </location>
</feature>
<feature type="domain" description="PDZ" evidence="6">
    <location>
        <begin position="1088"/>
        <end position="1159"/>
    </location>
</feature>
<dbReference type="CDD" id="cd00136">
    <property type="entry name" value="PDZ_canonical"/>
    <property type="match status" value="2"/>
</dbReference>
<evidence type="ECO:0000313" key="8">
    <source>
        <dbReference type="EMBL" id="OQV25884.1"/>
    </source>
</evidence>
<keyword evidence="3" id="KW-0677">Repeat</keyword>
<feature type="region of interest" description="Disordered" evidence="5">
    <location>
        <begin position="1459"/>
        <end position="1511"/>
    </location>
</feature>
<accession>A0A1W0XEI4</accession>
<feature type="domain" description="PDZ" evidence="6">
    <location>
        <begin position="690"/>
        <end position="780"/>
    </location>
</feature>
<feature type="domain" description="PDZ" evidence="6">
    <location>
        <begin position="1677"/>
        <end position="1760"/>
    </location>
</feature>
<dbReference type="EMBL" id="MTYJ01000001">
    <property type="protein sequence ID" value="OQV25884.1"/>
    <property type="molecule type" value="Genomic_DNA"/>
</dbReference>
<dbReference type="SMART" id="SM00228">
    <property type="entry name" value="PDZ"/>
    <property type="match status" value="13"/>
</dbReference>
<dbReference type="PROSITE" id="PS51022">
    <property type="entry name" value="L27"/>
    <property type="match status" value="1"/>
</dbReference>
<sequence length="2248" mass="242814">MTTASQDAKRALVILEKIQKSLRATNRLQVDNELEKIIRVLESPVFRDILNIQEGLRLLPTSAAEPVTQQQPDYPANVWLNSGNPTTAARQEGNQPPQQMKEPSHDGCRDSEGFSKFPIKSDVSRGIDDYFRERRLSNNPDIHLVRLVKDGERTLGFTASGLMVDGGERGIFIQNILKGGAADWHGNVKENDQILAINGICIVDPQRPFSHKEAVQLLQQASGAIELILGRSSQSFSTLTASADRGSFSGNSDWPADIQSSPLSSNVSSSLYGPETTAGAVASSPEFFVPAIQSRDSTNMVLNSEWAQIEVLDLSNDGTGLGFGITGGRSTGVVVKTIVPGGVAHRDGRLRISDHILYCNAVSLRGMGSDQVAAVLRQTPPNVRLIVARTVDMDNMIELAPMEHRVYLMKSLDINDKEALERNLGLSVDAIEQPDEHIVVHDNGRLSLTGTVPLFFPPEAPLEVSQRQSIPSFPHETRNSISTSSPRSVNGAPGRPSVTELLATAGHGTSVLPRSERSDLSETDDVIETFDVQLHKDSTGLGITIAGFVGGQDEVSGIFVKSISQGSAAALDGRIHVHDQIIQVDGSSLDNFSNQEAVKKLKNTGQSIHLKLLRFLHGRKRDQLEAYFRDEETESAGMSPSIAPSELRGSTSSTQAHLDIRNGELSSSDEDSAIKARWRKMLGSDFSIIVAHLTKQNTGGGLGISLEGTVDVEKGQDVRPHHYIRGILNEGPVGESQMFQTGDELLEVNGRRLLGTDHSECVAILKELPLHVCMVCARRKKSARRQIMTDVVSRSATPDSDGGISDSERRSALHRLPNVSLPSSISNSDRLIKAKSDGSLAVMTPAMMSLEMGDVSKMLRSRSLEPLSDLSMWSNEATVVELPKGDRGLGFSVLDYQDPLNAEETVIVIRSLVPHGIAMQDGRLVPGDRLLWVNDISLENTSLERAVEILKGTPRGIVQIGVAKPLPLTDTSFINHEYLMTNKPSATLSPTETGGIMVDRNGDFVQNTPFDHMAPDLVHRQSSHGDSFVRDHFPGQPSFSSSTRSAMSPNSRTSTPLISPRWSPMTSPSLMPGSWASDVSFLPPVLDQTIVVRHTGDSLGLEIDVIEKGINGCVVQLIQPGSSLARDGRLHVNDYVTSVNYESLRQVVRAQAHTIIRRASLLNGDVSISFISAEDAAVHRKAAARAERRSSMDEFDSQHAENSTFPDQTSPRIFPKYYRSPYFGQKLLAMAQPTISEKSHSPSLESLPSTPSPATDRHLHSYQKSSEEDIPITQSSTFEPRNEDSAFPPPPAFLSEDMASEVNVDVAVDETNHMATLPNMIALRHWGPARHVRMEREPNRSLGISIVGGKVEMYNGTAAETTVTGIFVKQVLADSPAGREGTLRTGDRILEVAGKNLREATHEYAVEVIRSAESPVTFLIQSLISSSVNNQNTGPIVSPLHEKAFVECTTHERIDLADATMTTSDDSADLPLLTAPPSKIQSNENASAPSSTSVSKASSIEESDGSISRSVSQRYSHMSGEVIQLVVPRSSSGLGISLVGNKDRQKMSVFVYAVDDEVMKDSEILVGDEILEVNDVVILGRSHLNASALIKNLKDSTYRITLLRRGAALSDMALQPGGEGAFPATDGSILPDGKRLSPSIAPVDLGNAIGRVTALAPTKEAGIQETDERDQIPEIKTAHLFKGTSGLGFGVSQGHDEIKDGIFVKTITLHGTADKEGTLKIGDQIIAVNGTSLVGLPYEKALERLCQADQEIVLTISRRPFEHTRTVRHVVGREGTGPVSGGGRSVASFSTESSSRASTLAPPQQHGRPVDQEMVIDIQRPKGMGLGIKLAALPISNAPLVIREVFPEGLVASDGRLLVGDRIVSISDQDFSRITDVNQAMDALMKGASPSVKIKIIRDVESSMRDEDYYQILDLELVKRPGKGLGLSIVVRPTEEGVYVSEVVKGGESEGKVHASDRLLEVNGQDTRQASQEDAATILKMAPLGKVHIKVQRLRTGLRNSGGGKHCRRSSSGSNEKKTTVSKRTKDSESSISIIPPPALEPTKKNLSQPSADGLLTIEFFRQSSDPLGFQLSGGKGNLTFNKISDSSAVCNLVQTGDLLLRLNDISVENMTQGEVTAQIKQLTGRISMTVRRASDAVRKSVLSDAEEAKIQFRIASEISPDVRNITLQRGPDGLGFSIVGGSGSPHGDLPIYVKTVFGKGAAAEDGRLKRGDQIVAVNGEPLEGATHEKAVSVLKLAKGQVILAVIS</sequence>
<organism evidence="8 9">
    <name type="scientific">Hypsibius exemplaris</name>
    <name type="common">Freshwater tardigrade</name>
    <dbReference type="NCBI Taxonomy" id="2072580"/>
    <lineage>
        <taxon>Eukaryota</taxon>
        <taxon>Metazoa</taxon>
        <taxon>Ecdysozoa</taxon>
        <taxon>Tardigrada</taxon>
        <taxon>Eutardigrada</taxon>
        <taxon>Parachela</taxon>
        <taxon>Hypsibioidea</taxon>
        <taxon>Hypsibiidae</taxon>
        <taxon>Hypsibius</taxon>
    </lineage>
</organism>
<feature type="compositionally biased region" description="Low complexity" evidence="5">
    <location>
        <begin position="1241"/>
        <end position="1253"/>
    </location>
</feature>
<feature type="region of interest" description="Disordered" evidence="5">
    <location>
        <begin position="1189"/>
        <end position="1212"/>
    </location>
</feature>
<evidence type="ECO:0000256" key="1">
    <source>
        <dbReference type="ARBA" id="ARBA00004370"/>
    </source>
</evidence>
<feature type="compositionally biased region" description="Basic and acidic residues" evidence="5">
    <location>
        <begin position="102"/>
        <end position="113"/>
    </location>
</feature>
<name>A0A1W0XEI4_HYPEX</name>
<feature type="compositionally biased region" description="Polar residues" evidence="5">
    <location>
        <begin position="81"/>
        <end position="98"/>
    </location>
</feature>
<dbReference type="FunFam" id="2.30.42.10:FF:000070">
    <property type="entry name" value="Multiple PDZ domain protein"/>
    <property type="match status" value="1"/>
</dbReference>
<feature type="domain" description="PDZ" evidence="6">
    <location>
        <begin position="1815"/>
        <end position="1900"/>
    </location>
</feature>
<feature type="domain" description="PDZ" evidence="6">
    <location>
        <begin position="1914"/>
        <end position="1980"/>
    </location>
</feature>
<feature type="compositionally biased region" description="Basic and acidic residues" evidence="5">
    <location>
        <begin position="2015"/>
        <end position="2029"/>
    </location>
</feature>
<dbReference type="Gene3D" id="2.30.42.10">
    <property type="match status" value="13"/>
</dbReference>